<dbReference type="GO" id="GO:0016987">
    <property type="term" value="F:sigma factor activity"/>
    <property type="evidence" value="ECO:0007669"/>
    <property type="project" value="UniProtKB-KW"/>
</dbReference>
<dbReference type="SUPFAM" id="SSF88946">
    <property type="entry name" value="Sigma2 domain of RNA polymerase sigma factors"/>
    <property type="match status" value="1"/>
</dbReference>
<feature type="domain" description="RNA polymerase sigma-70 region 2" evidence="6">
    <location>
        <begin position="16"/>
        <end position="80"/>
    </location>
</feature>
<evidence type="ECO:0000259" key="6">
    <source>
        <dbReference type="Pfam" id="PF04542"/>
    </source>
</evidence>
<dbReference type="InterPro" id="IPR039425">
    <property type="entry name" value="RNA_pol_sigma-70-like"/>
</dbReference>
<evidence type="ECO:0000313" key="9">
    <source>
        <dbReference type="Proteomes" id="UP000675781"/>
    </source>
</evidence>
<keyword evidence="9" id="KW-1185">Reference proteome</keyword>
<organism evidence="8 9">
    <name type="scientific">Actinospica durhamensis</name>
    <dbReference type="NCBI Taxonomy" id="1508375"/>
    <lineage>
        <taxon>Bacteria</taxon>
        <taxon>Bacillati</taxon>
        <taxon>Actinomycetota</taxon>
        <taxon>Actinomycetes</taxon>
        <taxon>Catenulisporales</taxon>
        <taxon>Actinospicaceae</taxon>
        <taxon>Actinospica</taxon>
    </lineage>
</organism>
<gene>
    <name evidence="8" type="ORF">KDL01_07195</name>
</gene>
<proteinExistence type="inferred from homology"/>
<dbReference type="InterPro" id="IPR013249">
    <property type="entry name" value="RNA_pol_sigma70_r4_t2"/>
</dbReference>
<dbReference type="Pfam" id="PF08281">
    <property type="entry name" value="Sigma70_r4_2"/>
    <property type="match status" value="1"/>
</dbReference>
<dbReference type="PANTHER" id="PTHR43133:SF50">
    <property type="entry name" value="ECF RNA POLYMERASE SIGMA FACTOR SIGM"/>
    <property type="match status" value="1"/>
</dbReference>
<evidence type="ECO:0000256" key="2">
    <source>
        <dbReference type="ARBA" id="ARBA00023015"/>
    </source>
</evidence>
<evidence type="ECO:0000313" key="8">
    <source>
        <dbReference type="EMBL" id="MBR7833042.1"/>
    </source>
</evidence>
<reference evidence="8" key="1">
    <citation type="submission" date="2021-04" db="EMBL/GenBank/DDBJ databases">
        <title>Genome based classification of Actinospica acidithermotolerans sp. nov., an actinobacterium isolated from an Indonesian hot spring.</title>
        <authorList>
            <person name="Kusuma A.B."/>
            <person name="Putra K.E."/>
            <person name="Nafisah S."/>
            <person name="Loh J."/>
            <person name="Nouioui I."/>
            <person name="Goodfellow M."/>
        </authorList>
    </citation>
    <scope>NUCLEOTIDE SEQUENCE</scope>
    <source>
        <strain evidence="8">CSCA 57</strain>
    </source>
</reference>
<comment type="caution">
    <text evidence="8">The sequence shown here is derived from an EMBL/GenBank/DDBJ whole genome shotgun (WGS) entry which is preliminary data.</text>
</comment>
<dbReference type="EMBL" id="JAGSOG010000021">
    <property type="protein sequence ID" value="MBR7833042.1"/>
    <property type="molecule type" value="Genomic_DNA"/>
</dbReference>
<keyword evidence="3" id="KW-0731">Sigma factor</keyword>
<evidence type="ECO:0000256" key="4">
    <source>
        <dbReference type="ARBA" id="ARBA00023125"/>
    </source>
</evidence>
<dbReference type="InterPro" id="IPR013324">
    <property type="entry name" value="RNA_pol_sigma_r3/r4-like"/>
</dbReference>
<accession>A0A941EK45</accession>
<dbReference type="InterPro" id="IPR013325">
    <property type="entry name" value="RNA_pol_sigma_r2"/>
</dbReference>
<evidence type="ECO:0000256" key="3">
    <source>
        <dbReference type="ARBA" id="ARBA00023082"/>
    </source>
</evidence>
<dbReference type="NCBIfam" id="TIGR02937">
    <property type="entry name" value="sigma70-ECF"/>
    <property type="match status" value="1"/>
</dbReference>
<dbReference type="InterPro" id="IPR014284">
    <property type="entry name" value="RNA_pol_sigma-70_dom"/>
</dbReference>
<dbReference type="SUPFAM" id="SSF88659">
    <property type="entry name" value="Sigma3 and sigma4 domains of RNA polymerase sigma factors"/>
    <property type="match status" value="1"/>
</dbReference>
<dbReference type="InterPro" id="IPR007627">
    <property type="entry name" value="RNA_pol_sigma70_r2"/>
</dbReference>
<dbReference type="Gene3D" id="1.10.10.10">
    <property type="entry name" value="Winged helix-like DNA-binding domain superfamily/Winged helix DNA-binding domain"/>
    <property type="match status" value="1"/>
</dbReference>
<dbReference type="InterPro" id="IPR014325">
    <property type="entry name" value="RNA_pol_sigma-E_actinobac"/>
</dbReference>
<sequence length="166" mass="18585">MAPHIPDGDFVEYMAAHALWLRRVAYLLCQDWDQADDLAQTAMTKLYAHWPRARKVENLDGYLRTILVNTFLSETRRPWWKRIVSSEQAAEDVAAEMPDLDASLDVRDALAALPPRQHATLVLRFYCDLTVEQTAVELGCSQGTVKSNTSRGLASLRVLLEGGVSA</sequence>
<dbReference type="PANTHER" id="PTHR43133">
    <property type="entry name" value="RNA POLYMERASE ECF-TYPE SIGMA FACTO"/>
    <property type="match status" value="1"/>
</dbReference>
<dbReference type="CDD" id="cd06171">
    <property type="entry name" value="Sigma70_r4"/>
    <property type="match status" value="1"/>
</dbReference>
<dbReference type="Gene3D" id="1.10.1740.10">
    <property type="match status" value="1"/>
</dbReference>
<evidence type="ECO:0000256" key="5">
    <source>
        <dbReference type="ARBA" id="ARBA00023163"/>
    </source>
</evidence>
<name>A0A941EK45_9ACTN</name>
<protein>
    <submittedName>
        <fullName evidence="8">SigE family RNA polymerase sigma factor</fullName>
    </submittedName>
</protein>
<comment type="similarity">
    <text evidence="1">Belongs to the sigma-70 factor family. ECF subfamily.</text>
</comment>
<keyword evidence="2" id="KW-0805">Transcription regulation</keyword>
<evidence type="ECO:0000259" key="7">
    <source>
        <dbReference type="Pfam" id="PF08281"/>
    </source>
</evidence>
<dbReference type="GO" id="GO:0006352">
    <property type="term" value="P:DNA-templated transcription initiation"/>
    <property type="evidence" value="ECO:0007669"/>
    <property type="project" value="InterPro"/>
</dbReference>
<dbReference type="Pfam" id="PF04542">
    <property type="entry name" value="Sigma70_r2"/>
    <property type="match status" value="1"/>
</dbReference>
<dbReference type="GO" id="GO:0003677">
    <property type="term" value="F:DNA binding"/>
    <property type="evidence" value="ECO:0007669"/>
    <property type="project" value="UniProtKB-KW"/>
</dbReference>
<dbReference type="InterPro" id="IPR036388">
    <property type="entry name" value="WH-like_DNA-bd_sf"/>
</dbReference>
<dbReference type="AlphaFoldDB" id="A0A941EK45"/>
<feature type="domain" description="RNA polymerase sigma factor 70 region 4 type 2" evidence="7">
    <location>
        <begin position="105"/>
        <end position="156"/>
    </location>
</feature>
<evidence type="ECO:0000256" key="1">
    <source>
        <dbReference type="ARBA" id="ARBA00010641"/>
    </source>
</evidence>
<dbReference type="NCBIfam" id="TIGR02983">
    <property type="entry name" value="SigE-fam_strep"/>
    <property type="match status" value="1"/>
</dbReference>
<dbReference type="RefSeq" id="WP_212527563.1">
    <property type="nucleotide sequence ID" value="NZ_JAGSOG010000021.1"/>
</dbReference>
<dbReference type="Proteomes" id="UP000675781">
    <property type="component" value="Unassembled WGS sequence"/>
</dbReference>
<keyword evidence="4" id="KW-0238">DNA-binding</keyword>
<keyword evidence="5" id="KW-0804">Transcription</keyword>